<dbReference type="PIRSF" id="PIRSF037464">
    <property type="entry name" value="UCP037464_APP1"/>
    <property type="match status" value="1"/>
</dbReference>
<feature type="compositionally biased region" description="Low complexity" evidence="1">
    <location>
        <begin position="41"/>
        <end position="64"/>
    </location>
</feature>
<organism evidence="3 4">
    <name type="scientific">Pseudozyma hubeiensis (strain SY62)</name>
    <name type="common">Yeast</name>
    <dbReference type="NCBI Taxonomy" id="1305764"/>
    <lineage>
        <taxon>Eukaryota</taxon>
        <taxon>Fungi</taxon>
        <taxon>Dikarya</taxon>
        <taxon>Basidiomycota</taxon>
        <taxon>Ustilaginomycotina</taxon>
        <taxon>Ustilaginomycetes</taxon>
        <taxon>Ustilaginales</taxon>
        <taxon>Ustilaginaceae</taxon>
        <taxon>Pseudozyma</taxon>
    </lineage>
</organism>
<dbReference type="HOGENOM" id="CLU_017236_0_0_1"/>
<proteinExistence type="predicted"/>
<dbReference type="Pfam" id="PF09949">
    <property type="entry name" value="APP1_cat"/>
    <property type="match status" value="1"/>
</dbReference>
<dbReference type="GeneID" id="24107657"/>
<protein>
    <recommendedName>
        <fullName evidence="2">Phosphatidate phosphatase APP1 catalytic domain-containing protein</fullName>
    </recommendedName>
</protein>
<accession>R9P0U2</accession>
<dbReference type="GO" id="GO:0008195">
    <property type="term" value="F:phosphatidate phosphatase activity"/>
    <property type="evidence" value="ECO:0007669"/>
    <property type="project" value="InterPro"/>
</dbReference>
<dbReference type="InterPro" id="IPR052935">
    <property type="entry name" value="Mg2+_PAP"/>
</dbReference>
<name>R9P0U2_PSEHS</name>
<dbReference type="PANTHER" id="PTHR28208">
    <property type="entry name" value="PHOSPHATIDATE PHOSPHATASE APP1"/>
    <property type="match status" value="1"/>
</dbReference>
<dbReference type="Proteomes" id="UP000014071">
    <property type="component" value="Unassembled WGS sequence"/>
</dbReference>
<dbReference type="PANTHER" id="PTHR28208:SF3">
    <property type="entry name" value="PHOSPHATIDATE PHOSPHATASE APP1"/>
    <property type="match status" value="1"/>
</dbReference>
<gene>
    <name evidence="3" type="ORF">PHSY_002364</name>
</gene>
<sequence length="751" mass="82581">MSRFRIRSRAGSLLNSGVDYLATRDWQAVAGSARARLQLPSAAAPSSSTQHTAAKSANFSSSSSLPRIRDMSGRAGVENVVLLPGWAQRRVARDRHPQGWATIDAPEDLQDGEVELHVSLHGFVAKSLDAPSRSQRIFNQMARQLAGLPKIRPQPAGSSILDSSPNATFVDEPQQIDNDDPPASQPDQHHNEHLTERIARKVIENADDQTLVRLMEDLHAFPTDSAAAKEAARDDQHTPSTPSRSSTFDQPPKRTDTMLSGGSAQWLSRSLDEVTLFHQNLSRRLQAYWVYRSPHKDVHIDVAPVINGAVARDQKGSRLTLASTRLTTDSTGQFEHRLVVPWHMLSAFCRHFADLLQATPDEIEALEVRAKLLDSFAEGSTQAASESPWRRCPIHEDHSRRVRVISDIDDTIKHTGVVQGAKQILRNVFVLPYQEAEVKGISSWYHAMTDLGAGLHYVTNAPLELHSLVVDFLETVRLPVSHLVLKHYPSGARSLLSSWLEPAGERKRANVVKILDDFRSSQFILIGDSGELDLELYCALAAERPDQVRGVFIRDVSSPASLQAESSAFSAAKAADGAAAVHASTLEDAIPKPPRSAVTQPASARHANVAKPAFFDTSYPPRAPTALDLPANRYADAATGVARSNHTLSEQEVRQAQAFQTRLNRATSMLPRSTVFKLFRVGGDVEEQACQLVRRVQENTTTSSAGSPRLSADDVRRDAALHLGVPKLGTHVMEQLNAFRRTRTFHLSVIF</sequence>
<reference evidence="4" key="1">
    <citation type="journal article" date="2013" name="Genome Announc.">
        <title>Draft genome sequence of the basidiomycetous yeast-like fungus Pseudozyma hubeiensis SY62, which produces an abundant amount of the biosurfactant mannosylerythritol lipids.</title>
        <authorList>
            <person name="Konishi M."/>
            <person name="Hatada Y."/>
            <person name="Horiuchi J."/>
        </authorList>
    </citation>
    <scope>NUCLEOTIDE SEQUENCE [LARGE SCALE GENOMIC DNA]</scope>
    <source>
        <strain evidence="4">SY62</strain>
    </source>
</reference>
<dbReference type="EMBL" id="DF238786">
    <property type="protein sequence ID" value="GAC94791.1"/>
    <property type="molecule type" value="Genomic_DNA"/>
</dbReference>
<feature type="compositionally biased region" description="Polar residues" evidence="1">
    <location>
        <begin position="156"/>
        <end position="167"/>
    </location>
</feature>
<dbReference type="STRING" id="1305764.R9P0U2"/>
<dbReference type="OrthoDB" id="2117591at2759"/>
<dbReference type="AlphaFoldDB" id="R9P0U2"/>
<evidence type="ECO:0000259" key="2">
    <source>
        <dbReference type="Pfam" id="PF09949"/>
    </source>
</evidence>
<dbReference type="eggNOG" id="ENOG502QT5E">
    <property type="taxonomic scope" value="Eukaryota"/>
</dbReference>
<feature type="region of interest" description="Disordered" evidence="1">
    <location>
        <begin position="225"/>
        <end position="261"/>
    </location>
</feature>
<feature type="region of interest" description="Disordered" evidence="1">
    <location>
        <begin position="41"/>
        <end position="65"/>
    </location>
</feature>
<evidence type="ECO:0000313" key="3">
    <source>
        <dbReference type="EMBL" id="GAC94791.1"/>
    </source>
</evidence>
<keyword evidence="4" id="KW-1185">Reference proteome</keyword>
<feature type="region of interest" description="Disordered" evidence="1">
    <location>
        <begin position="149"/>
        <end position="190"/>
    </location>
</feature>
<dbReference type="InterPro" id="IPR017210">
    <property type="entry name" value="APP1"/>
</dbReference>
<dbReference type="InterPro" id="IPR019236">
    <property type="entry name" value="APP1_cat"/>
</dbReference>
<evidence type="ECO:0000256" key="1">
    <source>
        <dbReference type="SAM" id="MobiDB-lite"/>
    </source>
</evidence>
<feature type="compositionally biased region" description="Polar residues" evidence="1">
    <location>
        <begin position="238"/>
        <end position="249"/>
    </location>
</feature>
<feature type="domain" description="Phosphatidate phosphatase APP1 catalytic" evidence="2">
    <location>
        <begin position="402"/>
        <end position="555"/>
    </location>
</feature>
<dbReference type="GO" id="GO:0030479">
    <property type="term" value="C:actin cortical patch"/>
    <property type="evidence" value="ECO:0007669"/>
    <property type="project" value="TreeGrafter"/>
</dbReference>
<dbReference type="RefSeq" id="XP_012188378.1">
    <property type="nucleotide sequence ID" value="XM_012332988.1"/>
</dbReference>
<evidence type="ECO:0000313" key="4">
    <source>
        <dbReference type="Proteomes" id="UP000014071"/>
    </source>
</evidence>